<feature type="domain" description="Metallo-beta-lactamase" evidence="7">
    <location>
        <begin position="22"/>
        <end position="222"/>
    </location>
</feature>
<dbReference type="GO" id="GO:0046872">
    <property type="term" value="F:metal ion binding"/>
    <property type="evidence" value="ECO:0007669"/>
    <property type="project" value="UniProtKB-KW"/>
</dbReference>
<evidence type="ECO:0000259" key="7">
    <source>
        <dbReference type="SMART" id="SM00849"/>
    </source>
</evidence>
<dbReference type="Pfam" id="PF17770">
    <property type="entry name" value="RNase_J_C"/>
    <property type="match status" value="1"/>
</dbReference>
<dbReference type="SMART" id="SM00849">
    <property type="entry name" value="Lactamase_B"/>
    <property type="match status" value="1"/>
</dbReference>
<dbReference type="Gene3D" id="3.40.50.10710">
    <property type="entry name" value="Metallo-hydrolase/oxidoreductase"/>
    <property type="match status" value="1"/>
</dbReference>
<dbReference type="Gene3D" id="3.10.20.580">
    <property type="match status" value="1"/>
</dbReference>
<dbReference type="Gene3D" id="3.60.15.10">
    <property type="entry name" value="Ribonuclease Z/Hydroxyacylglutathione hydrolase-like"/>
    <property type="match status" value="1"/>
</dbReference>
<reference evidence="8" key="1">
    <citation type="submission" date="2020-11" db="EMBL/GenBank/DDBJ databases">
        <title>Complete genome sequence of a novel pathogenic Methylobacterium strain isolated from rice in Vietnam.</title>
        <authorList>
            <person name="Lai K."/>
            <person name="Okazaki S."/>
            <person name="Higashi K."/>
            <person name="Mori H."/>
            <person name="Toyoda A."/>
            <person name="Kurokawa K."/>
        </authorList>
    </citation>
    <scope>NUCLEOTIDE SEQUENCE</scope>
    <source>
        <strain evidence="8">VL1</strain>
    </source>
</reference>
<keyword evidence="5" id="KW-0269">Exonuclease</keyword>
<organism evidence="8 9">
    <name type="scientific">Methylobacterium indicum</name>
    <dbReference type="NCBI Taxonomy" id="1775910"/>
    <lineage>
        <taxon>Bacteria</taxon>
        <taxon>Pseudomonadati</taxon>
        <taxon>Pseudomonadota</taxon>
        <taxon>Alphaproteobacteria</taxon>
        <taxon>Hyphomicrobiales</taxon>
        <taxon>Methylobacteriaceae</taxon>
        <taxon>Methylobacterium</taxon>
    </lineage>
</organism>
<dbReference type="EMBL" id="AP024145">
    <property type="protein sequence ID" value="BCM86571.1"/>
    <property type="molecule type" value="Genomic_DNA"/>
</dbReference>
<evidence type="ECO:0000313" key="9">
    <source>
        <dbReference type="Proteomes" id="UP000663508"/>
    </source>
</evidence>
<evidence type="ECO:0000256" key="1">
    <source>
        <dbReference type="ARBA" id="ARBA00022722"/>
    </source>
</evidence>
<name>A0A8H9C927_9HYPH</name>
<protein>
    <submittedName>
        <fullName evidence="8">RNase J family beta-CASP ribonuclease</fullName>
    </submittedName>
</protein>
<dbReference type="InterPro" id="IPR041636">
    <property type="entry name" value="RNase_J_C"/>
</dbReference>
<dbReference type="InterPro" id="IPR042173">
    <property type="entry name" value="RNase_J_2"/>
</dbReference>
<dbReference type="GO" id="GO:0003723">
    <property type="term" value="F:RNA binding"/>
    <property type="evidence" value="ECO:0007669"/>
    <property type="project" value="UniProtKB-KW"/>
</dbReference>
<accession>A0A8H9C927</accession>
<dbReference type="GO" id="GO:0004527">
    <property type="term" value="F:exonuclease activity"/>
    <property type="evidence" value="ECO:0007669"/>
    <property type="project" value="UniProtKB-KW"/>
</dbReference>
<evidence type="ECO:0000256" key="5">
    <source>
        <dbReference type="ARBA" id="ARBA00022839"/>
    </source>
</evidence>
<dbReference type="PANTHER" id="PTHR43694:SF1">
    <property type="entry name" value="RIBONUCLEASE J"/>
    <property type="match status" value="1"/>
</dbReference>
<evidence type="ECO:0000256" key="2">
    <source>
        <dbReference type="ARBA" id="ARBA00022723"/>
    </source>
</evidence>
<dbReference type="InterPro" id="IPR055132">
    <property type="entry name" value="RNase_J_b_CASP"/>
</dbReference>
<evidence type="ECO:0000256" key="4">
    <source>
        <dbReference type="ARBA" id="ARBA00022833"/>
    </source>
</evidence>
<dbReference type="Proteomes" id="UP000663508">
    <property type="component" value="Chromosome"/>
</dbReference>
<dbReference type="AlphaFoldDB" id="A0A8H9C927"/>
<keyword evidence="2" id="KW-0479">Metal-binding</keyword>
<proteinExistence type="predicted"/>
<gene>
    <name evidence="8" type="ORF">mvi_50320</name>
</gene>
<dbReference type="PANTHER" id="PTHR43694">
    <property type="entry name" value="RIBONUCLEASE J"/>
    <property type="match status" value="1"/>
</dbReference>
<evidence type="ECO:0000256" key="6">
    <source>
        <dbReference type="ARBA" id="ARBA00022884"/>
    </source>
</evidence>
<evidence type="ECO:0000313" key="8">
    <source>
        <dbReference type="EMBL" id="BCM86571.1"/>
    </source>
</evidence>
<dbReference type="InterPro" id="IPR001279">
    <property type="entry name" value="Metallo-B-lactamas"/>
</dbReference>
<keyword evidence="6" id="KW-0694">RNA-binding</keyword>
<keyword evidence="1" id="KW-0540">Nuclease</keyword>
<dbReference type="Pfam" id="PF22505">
    <property type="entry name" value="RNase_J_b_CASP"/>
    <property type="match status" value="1"/>
</dbReference>
<dbReference type="InterPro" id="IPR011108">
    <property type="entry name" value="RMMBL"/>
</dbReference>
<dbReference type="SUPFAM" id="SSF56281">
    <property type="entry name" value="Metallo-hydrolase/oxidoreductase"/>
    <property type="match status" value="1"/>
</dbReference>
<evidence type="ECO:0000256" key="3">
    <source>
        <dbReference type="ARBA" id="ARBA00022801"/>
    </source>
</evidence>
<dbReference type="InterPro" id="IPR036866">
    <property type="entry name" value="RibonucZ/Hydroxyglut_hydro"/>
</dbReference>
<dbReference type="KEGG" id="mind:mvi_50320"/>
<dbReference type="Pfam" id="PF00753">
    <property type="entry name" value="Lactamase_B"/>
    <property type="match status" value="1"/>
</dbReference>
<sequence>MGMSNKGDELIFVPLGGVGEIGMNAGLYGFGPPKHRKWIMVDLGMGFASEEHLPGVDLMYPDLSFAEEHRNDILGILITHGHEDHIGAIGEMWPKLKVPIYATRFTKNLIEARRLGEPGAPKVDMREVPADGRLQLGPFSIEYVPVAHSIPEANALAIRTPLGMVLHTGDWKLDDTPVAGNSTSEETFTRLGEEGVLALVCDSTNVTREGRSPSESEVSQHLAELIRNAPHRVAVTTFASNVARMRAVCLAAQACGRDVVAVGRAMDRVIDVARECGYLDGLPEIRGAEAYGYLPREKVVALLTGSQGEPRAALARVSREEHPEIALAAGDRVIFSSRAIPGNERAVGAIINDLIEAGIEVITDRTELVHVSGHPRRDEMAAMYRWTKPQIAVPVHGEALHLAEHATFARKQGVEKVMKARNGTLIRLAPGEPEIVTRVKSGRVYKDGNVLVDANDRAIPERRKLAFTGIVSVAVALDRNGEIKGEPSIDLMGLPSYGRKGEVIIDVVGDAVERTLNGLSRVKRRDSEAVENAVDRAIRSAVNEVWGKKPACHVMVVEV</sequence>
<dbReference type="Pfam" id="PF07521">
    <property type="entry name" value="RMMBL"/>
    <property type="match status" value="1"/>
</dbReference>
<keyword evidence="3" id="KW-0378">Hydrolase</keyword>
<dbReference type="CDD" id="cd07714">
    <property type="entry name" value="RNaseJ_MBL-fold"/>
    <property type="match status" value="1"/>
</dbReference>
<keyword evidence="4" id="KW-0862">Zinc</keyword>